<dbReference type="Proteomes" id="UP000031443">
    <property type="component" value="Unassembled WGS sequence"/>
</dbReference>
<reference evidence="3" key="1">
    <citation type="journal article" date="2013" name="Nat. Genet.">
        <title>The draft genomes of soft-shell turtle and green sea turtle yield insights into the development and evolution of the turtle-specific body plan.</title>
        <authorList>
            <person name="Wang Z."/>
            <person name="Pascual-Anaya J."/>
            <person name="Zadissa A."/>
            <person name="Li W."/>
            <person name="Niimura Y."/>
            <person name="Huang Z."/>
            <person name="Li C."/>
            <person name="White S."/>
            <person name="Xiong Z."/>
            <person name="Fang D."/>
            <person name="Wang B."/>
            <person name="Ming Y."/>
            <person name="Chen Y."/>
            <person name="Zheng Y."/>
            <person name="Kuraku S."/>
            <person name="Pignatelli M."/>
            <person name="Herrero J."/>
            <person name="Beal K."/>
            <person name="Nozawa M."/>
            <person name="Li Q."/>
            <person name="Wang J."/>
            <person name="Zhang H."/>
            <person name="Yu L."/>
            <person name="Shigenobu S."/>
            <person name="Wang J."/>
            <person name="Liu J."/>
            <person name="Flicek P."/>
            <person name="Searle S."/>
            <person name="Wang J."/>
            <person name="Kuratani S."/>
            <person name="Yin Y."/>
            <person name="Aken B."/>
            <person name="Zhang G."/>
            <person name="Irie N."/>
        </authorList>
    </citation>
    <scope>NUCLEOTIDE SEQUENCE [LARGE SCALE GENOMIC DNA]</scope>
</reference>
<sequence length="255" mass="27973">MEWKVPPATKLPPKTRSGRNGSGSFTLGVFGGSERPTTTELPPKTLVGAPAGAGAWGKLPPRAALLETCGATVKDSGVEKVKNSFNIFKIYMADKCTNANRHQVLSHYVCYLDVRGHQFESSTDEYDDPYVRDSSRHQRSKQVLGAAVRKGRQCFRCGSNSAVASPFRRPQRQFSGSFSLLPSAAAVRRQFLPSAVRGSNSTATVLFTAWGGKNSKADPGLQFSVDKHWDSDSHRDQEERDFPFCGGFCYIDITM</sequence>
<evidence type="ECO:0000256" key="1">
    <source>
        <dbReference type="SAM" id="MobiDB-lite"/>
    </source>
</evidence>
<dbReference type="AlphaFoldDB" id="M7BNJ0"/>
<evidence type="ECO:0000313" key="2">
    <source>
        <dbReference type="EMBL" id="EMP38794.1"/>
    </source>
</evidence>
<keyword evidence="3" id="KW-1185">Reference proteome</keyword>
<proteinExistence type="predicted"/>
<dbReference type="EMBL" id="KB518693">
    <property type="protein sequence ID" value="EMP38794.1"/>
    <property type="molecule type" value="Genomic_DNA"/>
</dbReference>
<protein>
    <submittedName>
        <fullName evidence="2">Uncharacterized protein</fullName>
    </submittedName>
</protein>
<organism evidence="2 3">
    <name type="scientific">Chelonia mydas</name>
    <name type="common">Green sea-turtle</name>
    <name type="synonym">Chelonia agassizi</name>
    <dbReference type="NCBI Taxonomy" id="8469"/>
    <lineage>
        <taxon>Eukaryota</taxon>
        <taxon>Metazoa</taxon>
        <taxon>Chordata</taxon>
        <taxon>Craniata</taxon>
        <taxon>Vertebrata</taxon>
        <taxon>Euteleostomi</taxon>
        <taxon>Archelosauria</taxon>
        <taxon>Testudinata</taxon>
        <taxon>Testudines</taxon>
        <taxon>Cryptodira</taxon>
        <taxon>Durocryptodira</taxon>
        <taxon>Americhelydia</taxon>
        <taxon>Chelonioidea</taxon>
        <taxon>Cheloniidae</taxon>
        <taxon>Chelonia</taxon>
    </lineage>
</organism>
<accession>M7BNJ0</accession>
<gene>
    <name evidence="2" type="ORF">UY3_04113</name>
</gene>
<name>M7BNJ0_CHEMY</name>
<evidence type="ECO:0000313" key="3">
    <source>
        <dbReference type="Proteomes" id="UP000031443"/>
    </source>
</evidence>
<feature type="region of interest" description="Disordered" evidence="1">
    <location>
        <begin position="1"/>
        <end position="46"/>
    </location>
</feature>